<keyword evidence="2 6" id="KW-0812">Transmembrane</keyword>
<feature type="domain" description="O-antigen ligase-related" evidence="7">
    <location>
        <begin position="220"/>
        <end position="350"/>
    </location>
</feature>
<keyword evidence="3 6" id="KW-1133">Transmembrane helix</keyword>
<evidence type="ECO:0000313" key="9">
    <source>
        <dbReference type="Proteomes" id="UP000614915"/>
    </source>
</evidence>
<feature type="transmembrane region" description="Helical" evidence="6">
    <location>
        <begin position="93"/>
        <end position="111"/>
    </location>
</feature>
<dbReference type="PANTHER" id="PTHR37422:SF13">
    <property type="entry name" value="LIPOPOLYSACCHARIDE BIOSYNTHESIS PROTEIN PA4999-RELATED"/>
    <property type="match status" value="1"/>
</dbReference>
<protein>
    <recommendedName>
        <fullName evidence="7">O-antigen ligase-related domain-containing protein</fullName>
    </recommendedName>
</protein>
<evidence type="ECO:0000259" key="7">
    <source>
        <dbReference type="Pfam" id="PF04932"/>
    </source>
</evidence>
<proteinExistence type="predicted"/>
<feature type="transmembrane region" description="Helical" evidence="6">
    <location>
        <begin position="69"/>
        <end position="86"/>
    </location>
</feature>
<dbReference type="PANTHER" id="PTHR37422">
    <property type="entry name" value="TEICHURONIC ACID BIOSYNTHESIS PROTEIN TUAE"/>
    <property type="match status" value="1"/>
</dbReference>
<dbReference type="Pfam" id="PF04932">
    <property type="entry name" value="Wzy_C"/>
    <property type="match status" value="1"/>
</dbReference>
<name>A0ABS0JI11_9ACTN</name>
<accession>A0ABS0JI11</accession>
<comment type="subcellular location">
    <subcellularLocation>
        <location evidence="1">Membrane</location>
        <topology evidence="1">Multi-pass membrane protein</topology>
    </subcellularLocation>
</comment>
<feature type="transmembrane region" description="Helical" evidence="6">
    <location>
        <begin position="123"/>
        <end position="139"/>
    </location>
</feature>
<feature type="transmembrane region" description="Helical" evidence="6">
    <location>
        <begin position="341"/>
        <end position="357"/>
    </location>
</feature>
<feature type="transmembrane region" description="Helical" evidence="6">
    <location>
        <begin position="209"/>
        <end position="225"/>
    </location>
</feature>
<feature type="transmembrane region" description="Helical" evidence="6">
    <location>
        <begin position="253"/>
        <end position="271"/>
    </location>
</feature>
<feature type="transmembrane region" description="Helical" evidence="6">
    <location>
        <begin position="185"/>
        <end position="202"/>
    </location>
</feature>
<reference evidence="8 9" key="1">
    <citation type="submission" date="2020-11" db="EMBL/GenBank/DDBJ databases">
        <title>Sequencing the genomes of 1000 actinobacteria strains.</title>
        <authorList>
            <person name="Klenk H.-P."/>
        </authorList>
    </citation>
    <scope>NUCLEOTIDE SEQUENCE [LARGE SCALE GENOMIC DNA]</scope>
    <source>
        <strain evidence="8 9">DSM 101692</strain>
    </source>
</reference>
<evidence type="ECO:0000256" key="1">
    <source>
        <dbReference type="ARBA" id="ARBA00004141"/>
    </source>
</evidence>
<keyword evidence="4 6" id="KW-0472">Membrane</keyword>
<dbReference type="InterPro" id="IPR007016">
    <property type="entry name" value="O-antigen_ligase-rel_domated"/>
</dbReference>
<dbReference type="RefSeq" id="WP_196927467.1">
    <property type="nucleotide sequence ID" value="NZ_JADOTX010000001.1"/>
</dbReference>
<feature type="region of interest" description="Disordered" evidence="5">
    <location>
        <begin position="1"/>
        <end position="40"/>
    </location>
</feature>
<comment type="caution">
    <text evidence="8">The sequence shown here is derived from an EMBL/GenBank/DDBJ whole genome shotgun (WGS) entry which is preliminary data.</text>
</comment>
<evidence type="ECO:0000256" key="2">
    <source>
        <dbReference type="ARBA" id="ARBA00022692"/>
    </source>
</evidence>
<feature type="transmembrane region" description="Helical" evidence="6">
    <location>
        <begin position="46"/>
        <end position="63"/>
    </location>
</feature>
<evidence type="ECO:0000313" key="8">
    <source>
        <dbReference type="EMBL" id="MBG6066702.1"/>
    </source>
</evidence>
<dbReference type="Proteomes" id="UP000614915">
    <property type="component" value="Unassembled WGS sequence"/>
</dbReference>
<feature type="region of interest" description="Disordered" evidence="5">
    <location>
        <begin position="414"/>
        <end position="433"/>
    </location>
</feature>
<evidence type="ECO:0000256" key="4">
    <source>
        <dbReference type="ARBA" id="ARBA00023136"/>
    </source>
</evidence>
<dbReference type="EMBL" id="JADOTX010000001">
    <property type="protein sequence ID" value="MBG6066702.1"/>
    <property type="molecule type" value="Genomic_DNA"/>
</dbReference>
<feature type="compositionally biased region" description="Pro residues" evidence="5">
    <location>
        <begin position="25"/>
        <end position="35"/>
    </location>
</feature>
<keyword evidence="9" id="KW-1185">Reference proteome</keyword>
<evidence type="ECO:0000256" key="3">
    <source>
        <dbReference type="ARBA" id="ARBA00022989"/>
    </source>
</evidence>
<gene>
    <name evidence="8" type="ORF">IW248_002989</name>
</gene>
<dbReference type="InterPro" id="IPR051533">
    <property type="entry name" value="WaaL-like"/>
</dbReference>
<evidence type="ECO:0000256" key="6">
    <source>
        <dbReference type="SAM" id="Phobius"/>
    </source>
</evidence>
<feature type="transmembrane region" description="Helical" evidence="6">
    <location>
        <begin position="146"/>
        <end position="165"/>
    </location>
</feature>
<evidence type="ECO:0000256" key="5">
    <source>
        <dbReference type="SAM" id="MobiDB-lite"/>
    </source>
</evidence>
<organism evidence="8 9">
    <name type="scientific">Micromonospora ureilytica</name>
    <dbReference type="NCBI Taxonomy" id="709868"/>
    <lineage>
        <taxon>Bacteria</taxon>
        <taxon>Bacillati</taxon>
        <taxon>Actinomycetota</taxon>
        <taxon>Actinomycetes</taxon>
        <taxon>Micromonosporales</taxon>
        <taxon>Micromonosporaceae</taxon>
        <taxon>Micromonospora</taxon>
    </lineage>
</organism>
<feature type="transmembrane region" description="Helical" evidence="6">
    <location>
        <begin position="369"/>
        <end position="386"/>
    </location>
</feature>
<sequence length="433" mass="45966">MAQGYGAARSIMEPPPGRSAGITPTPSPIGQPRPARPATTPVSSRWNLAWLSVLPICLAAVLGPVNPNLVYQGGLWLAAAALLTSGRIPRIGPADYLAILICCWATTTLMWTRDIDGSQIAVRAWWTMALLLIAARHVLSSRRRVLLVAGAFLGGAGWTAIQLIRASRLDETALRVSLEGVGVNYTAYCLATAALVTVLLVLARAGNRLVRAGLWLLLPLFGYATMLTGTRASQVALAAVVAYLIVDRLAGRTWAFAVGASAVLLALVPFGHLTRYQPQWLATVFDRPLDDLSGRLAVWPVAEASFWDSPLVGIGVGAFPSTNPYYGVGAHSLLLTLGNDLGLIGIALFAALVGFLIRDAAPGLGRRHGTLVGVLIVGWTPIWLSGHWEISPVAWLMLALWSRLPVALLEPAAEKPPATPNSGPNRPLVGLVR</sequence>